<dbReference type="InterPro" id="IPR014722">
    <property type="entry name" value="Rib_uL2_dom2"/>
</dbReference>
<name>D2ISA5_9CRYP</name>
<dbReference type="RefSeq" id="YP_003359261.1">
    <property type="nucleotide sequence ID" value="NC_013703.1"/>
</dbReference>
<protein>
    <submittedName>
        <fullName evidence="5">Ribosomal protein L24</fullName>
    </submittedName>
</protein>
<dbReference type="GeneID" id="8715210"/>
<dbReference type="SUPFAM" id="SSF50104">
    <property type="entry name" value="Translation proteins SH3-like domain"/>
    <property type="match status" value="1"/>
</dbReference>
<dbReference type="GO" id="GO:0003723">
    <property type="term" value="F:RNA binding"/>
    <property type="evidence" value="ECO:0007669"/>
    <property type="project" value="InterPro"/>
</dbReference>
<evidence type="ECO:0000259" key="4">
    <source>
        <dbReference type="SMART" id="SM00739"/>
    </source>
</evidence>
<feature type="domain" description="KOW" evidence="4">
    <location>
        <begin position="4"/>
        <end position="31"/>
    </location>
</feature>
<evidence type="ECO:0000256" key="3">
    <source>
        <dbReference type="ARBA" id="ARBA00023274"/>
    </source>
</evidence>
<dbReference type="NCBIfam" id="TIGR01079">
    <property type="entry name" value="rplX_bact"/>
    <property type="match status" value="1"/>
</dbReference>
<gene>
    <name evidence="5" type="primary">rpl24</name>
    <name evidence="5" type="ORF">CRPAC_p045</name>
</gene>
<reference evidence="5" key="1">
    <citation type="journal article" date="2009" name="Genome Biol. Evol.">
        <title>The complete plastid genome sequence of the secondarily nonphotosynthetic alga Cryptomonas paramecium: reduction, compaction, and accelerated evolutionary rate.</title>
        <authorList>
            <person name="Donaher N."/>
            <person name="Tanifuji G."/>
            <person name="Onodera N.T."/>
            <person name="Malfatti S.A."/>
            <person name="Chain P.S."/>
            <person name="Hara Y."/>
            <person name="Archibald J.M."/>
        </authorList>
    </citation>
    <scope>NUCLEOTIDE SEQUENCE</scope>
    <source>
        <strain evidence="5">CCAP977/2a</strain>
    </source>
</reference>
<comment type="similarity">
    <text evidence="1">Belongs to the universal ribosomal protein uL24 family.</text>
</comment>
<dbReference type="InterPro" id="IPR003256">
    <property type="entry name" value="Ribosomal_uL24"/>
</dbReference>
<keyword evidence="3" id="KW-0687">Ribonucleoprotein</keyword>
<evidence type="ECO:0000256" key="2">
    <source>
        <dbReference type="ARBA" id="ARBA00022980"/>
    </source>
</evidence>
<evidence type="ECO:0000256" key="1">
    <source>
        <dbReference type="ARBA" id="ARBA00010618"/>
    </source>
</evidence>
<dbReference type="InterPro" id="IPR041988">
    <property type="entry name" value="Ribosomal_uL24_KOW"/>
</dbReference>
<dbReference type="CDD" id="cd06089">
    <property type="entry name" value="KOW_RPL26"/>
    <property type="match status" value="1"/>
</dbReference>
<dbReference type="Pfam" id="PF17136">
    <property type="entry name" value="ribosomal_L24"/>
    <property type="match status" value="1"/>
</dbReference>
<dbReference type="Gene3D" id="2.30.30.30">
    <property type="match status" value="1"/>
</dbReference>
<dbReference type="GO" id="GO:0006412">
    <property type="term" value="P:translation"/>
    <property type="evidence" value="ECO:0007669"/>
    <property type="project" value="InterPro"/>
</dbReference>
<keyword evidence="2 5" id="KW-0689">Ribosomal protein</keyword>
<dbReference type="Pfam" id="PF00467">
    <property type="entry name" value="KOW"/>
    <property type="match status" value="1"/>
</dbReference>
<evidence type="ECO:0000313" key="5">
    <source>
        <dbReference type="EMBL" id="ACT46797.1"/>
    </source>
</evidence>
<dbReference type="HAMAP" id="MF_01326_B">
    <property type="entry name" value="Ribosomal_uL24_B"/>
    <property type="match status" value="1"/>
</dbReference>
<proteinExistence type="inferred from homology"/>
<keyword evidence="5" id="KW-0934">Plastid</keyword>
<dbReference type="EMBL" id="GQ358203">
    <property type="protein sequence ID" value="ACT46797.1"/>
    <property type="molecule type" value="Genomic_DNA"/>
</dbReference>
<sequence>MQLSLKKGASVKIISGKNKGAIGEVLKVIKEKDLLFVKGLNLKKKHIRSKGAEHGTIVVIEAPIHRSNVVLYNPSCTKNP</sequence>
<dbReference type="InterPro" id="IPR005824">
    <property type="entry name" value="KOW"/>
</dbReference>
<dbReference type="InterPro" id="IPR008991">
    <property type="entry name" value="Translation_prot_SH3-like_sf"/>
</dbReference>
<dbReference type="InterPro" id="IPR057264">
    <property type="entry name" value="Ribosomal_uL24_C"/>
</dbReference>
<dbReference type="PANTHER" id="PTHR12903">
    <property type="entry name" value="MITOCHONDRIAL RIBOSOMAL PROTEIN L24"/>
    <property type="match status" value="1"/>
</dbReference>
<accession>D2ISA5</accession>
<dbReference type="AlphaFoldDB" id="D2ISA5"/>
<dbReference type="GO" id="GO:0003735">
    <property type="term" value="F:structural constituent of ribosome"/>
    <property type="evidence" value="ECO:0007669"/>
    <property type="project" value="InterPro"/>
</dbReference>
<organism evidence="5">
    <name type="scientific">Cryptomonas paramaecium</name>
    <dbReference type="NCBI Taxonomy" id="2898"/>
    <lineage>
        <taxon>Eukaryota</taxon>
        <taxon>Cryptophyceae</taxon>
        <taxon>Cryptomonadales</taxon>
        <taxon>Cryptomonadaceae</taxon>
        <taxon>Cryptomonas</taxon>
    </lineage>
</organism>
<dbReference type="GO" id="GO:1990904">
    <property type="term" value="C:ribonucleoprotein complex"/>
    <property type="evidence" value="ECO:0007669"/>
    <property type="project" value="UniProtKB-KW"/>
</dbReference>
<dbReference type="GO" id="GO:0005840">
    <property type="term" value="C:ribosome"/>
    <property type="evidence" value="ECO:0007669"/>
    <property type="project" value="UniProtKB-KW"/>
</dbReference>
<geneLocation type="plastid" evidence="5"/>
<dbReference type="SMART" id="SM00739">
    <property type="entry name" value="KOW"/>
    <property type="match status" value="1"/>
</dbReference>